<feature type="compositionally biased region" description="Polar residues" evidence="1">
    <location>
        <begin position="88"/>
        <end position="98"/>
    </location>
</feature>
<organism evidence="2">
    <name type="scientific">Guillardia theta (strain CCMP2712)</name>
    <name type="common">Cryptophyte</name>
    <dbReference type="NCBI Taxonomy" id="905079"/>
    <lineage>
        <taxon>Eukaryota</taxon>
        <taxon>Cryptophyceae</taxon>
        <taxon>Pyrenomonadales</taxon>
        <taxon>Geminigeraceae</taxon>
        <taxon>Guillardia</taxon>
    </lineage>
</organism>
<dbReference type="KEGG" id="gtt:GUITHDRAFT_150706"/>
<reference evidence="4" key="2">
    <citation type="submission" date="2012-11" db="EMBL/GenBank/DDBJ databases">
        <authorList>
            <person name="Kuo A."/>
            <person name="Curtis B.A."/>
            <person name="Tanifuji G."/>
            <person name="Burki F."/>
            <person name="Gruber A."/>
            <person name="Irimia M."/>
            <person name="Maruyama S."/>
            <person name="Arias M.C."/>
            <person name="Ball S.G."/>
            <person name="Gile G.H."/>
            <person name="Hirakawa Y."/>
            <person name="Hopkins J.F."/>
            <person name="Rensing S.A."/>
            <person name="Schmutz J."/>
            <person name="Symeonidi A."/>
            <person name="Elias M."/>
            <person name="Eveleigh R.J."/>
            <person name="Herman E.K."/>
            <person name="Klute M.J."/>
            <person name="Nakayama T."/>
            <person name="Obornik M."/>
            <person name="Reyes-Prieto A."/>
            <person name="Armbrust E.V."/>
            <person name="Aves S.J."/>
            <person name="Beiko R.G."/>
            <person name="Coutinho P."/>
            <person name="Dacks J.B."/>
            <person name="Durnford D.G."/>
            <person name="Fast N.M."/>
            <person name="Green B.R."/>
            <person name="Grisdale C."/>
            <person name="Hempe F."/>
            <person name="Henrissat B."/>
            <person name="Hoppner M.P."/>
            <person name="Ishida K.-I."/>
            <person name="Kim E."/>
            <person name="Koreny L."/>
            <person name="Kroth P.G."/>
            <person name="Liu Y."/>
            <person name="Malik S.-B."/>
            <person name="Maier U.G."/>
            <person name="McRose D."/>
            <person name="Mock T."/>
            <person name="Neilson J.A."/>
            <person name="Onodera N.T."/>
            <person name="Poole A.M."/>
            <person name="Pritham E.J."/>
            <person name="Richards T.A."/>
            <person name="Rocap G."/>
            <person name="Roy S.W."/>
            <person name="Sarai C."/>
            <person name="Schaack S."/>
            <person name="Shirato S."/>
            <person name="Slamovits C.H."/>
            <person name="Spencer D.F."/>
            <person name="Suzuki S."/>
            <person name="Worden A.Z."/>
            <person name="Zauner S."/>
            <person name="Barry K."/>
            <person name="Bell C."/>
            <person name="Bharti A.K."/>
            <person name="Crow J.A."/>
            <person name="Grimwood J."/>
            <person name="Kramer R."/>
            <person name="Lindquist E."/>
            <person name="Lucas S."/>
            <person name="Salamov A."/>
            <person name="McFadden G.I."/>
            <person name="Lane C.E."/>
            <person name="Keeling P.J."/>
            <person name="Gray M.W."/>
            <person name="Grigoriev I.V."/>
            <person name="Archibald J.M."/>
        </authorList>
    </citation>
    <scope>NUCLEOTIDE SEQUENCE</scope>
    <source>
        <strain evidence="4">CCMP2712</strain>
    </source>
</reference>
<evidence type="ECO:0000313" key="4">
    <source>
        <dbReference type="Proteomes" id="UP000011087"/>
    </source>
</evidence>
<sequence>MLKKSHKSMTNLGVCRLIFYASLSAIFVNDAFSIHLRSFHVTRALTLRGAGSDVYKSEKWMLHEWKEGEYERSDEENFVEPAKEKQDTFSWDSSDSDEFINTTKSKAEEEEKKELQEALQSLALNRSMTGESTNYSQTMTNFGISKEYLESVVVRGPSKQATHSALLDRLLQETEKPQWAIHEEERRKNGTYRAMAPIPGTAVPYVQPTGLWRPGMDPDDPQFASAGPAVCGYSEAATSGFAPHNYKSWVPDASHNYPKVWKDDGELKPFAERMISNASDPEQACLYDRCGGVNYWE</sequence>
<evidence type="ECO:0000313" key="3">
    <source>
        <dbReference type="EnsemblProtists" id="EKX52173"/>
    </source>
</evidence>
<dbReference type="RefSeq" id="XP_005839153.1">
    <property type="nucleotide sequence ID" value="XM_005839096.1"/>
</dbReference>
<proteinExistence type="predicted"/>
<dbReference type="PaxDb" id="55529-EKX52173"/>
<evidence type="ECO:0000256" key="1">
    <source>
        <dbReference type="SAM" id="MobiDB-lite"/>
    </source>
</evidence>
<name>L1JVP5_GUITC</name>
<gene>
    <name evidence="2" type="ORF">GUITHDRAFT_150706</name>
</gene>
<dbReference type="GeneID" id="17309032"/>
<protein>
    <submittedName>
        <fullName evidence="2 3">Uncharacterized protein</fullName>
    </submittedName>
</protein>
<reference evidence="2 4" key="1">
    <citation type="journal article" date="2012" name="Nature">
        <title>Algal genomes reveal evolutionary mosaicism and the fate of nucleomorphs.</title>
        <authorList>
            <consortium name="DOE Joint Genome Institute"/>
            <person name="Curtis B.A."/>
            <person name="Tanifuji G."/>
            <person name="Burki F."/>
            <person name="Gruber A."/>
            <person name="Irimia M."/>
            <person name="Maruyama S."/>
            <person name="Arias M.C."/>
            <person name="Ball S.G."/>
            <person name="Gile G.H."/>
            <person name="Hirakawa Y."/>
            <person name="Hopkins J.F."/>
            <person name="Kuo A."/>
            <person name="Rensing S.A."/>
            <person name="Schmutz J."/>
            <person name="Symeonidi A."/>
            <person name="Elias M."/>
            <person name="Eveleigh R.J."/>
            <person name="Herman E.K."/>
            <person name="Klute M.J."/>
            <person name="Nakayama T."/>
            <person name="Obornik M."/>
            <person name="Reyes-Prieto A."/>
            <person name="Armbrust E.V."/>
            <person name="Aves S.J."/>
            <person name="Beiko R.G."/>
            <person name="Coutinho P."/>
            <person name="Dacks J.B."/>
            <person name="Durnford D.G."/>
            <person name="Fast N.M."/>
            <person name="Green B.R."/>
            <person name="Grisdale C.J."/>
            <person name="Hempel F."/>
            <person name="Henrissat B."/>
            <person name="Hoppner M.P."/>
            <person name="Ishida K."/>
            <person name="Kim E."/>
            <person name="Koreny L."/>
            <person name="Kroth P.G."/>
            <person name="Liu Y."/>
            <person name="Malik S.B."/>
            <person name="Maier U.G."/>
            <person name="McRose D."/>
            <person name="Mock T."/>
            <person name="Neilson J.A."/>
            <person name="Onodera N.T."/>
            <person name="Poole A.M."/>
            <person name="Pritham E.J."/>
            <person name="Richards T.A."/>
            <person name="Rocap G."/>
            <person name="Roy S.W."/>
            <person name="Sarai C."/>
            <person name="Schaack S."/>
            <person name="Shirato S."/>
            <person name="Slamovits C.H."/>
            <person name="Spencer D.F."/>
            <person name="Suzuki S."/>
            <person name="Worden A.Z."/>
            <person name="Zauner S."/>
            <person name="Barry K."/>
            <person name="Bell C."/>
            <person name="Bharti A.K."/>
            <person name="Crow J.A."/>
            <person name="Grimwood J."/>
            <person name="Kramer R."/>
            <person name="Lindquist E."/>
            <person name="Lucas S."/>
            <person name="Salamov A."/>
            <person name="McFadden G.I."/>
            <person name="Lane C.E."/>
            <person name="Keeling P.J."/>
            <person name="Gray M.W."/>
            <person name="Grigoriev I.V."/>
            <person name="Archibald J.M."/>
        </authorList>
    </citation>
    <scope>NUCLEOTIDE SEQUENCE</scope>
    <source>
        <strain evidence="2 4">CCMP2712</strain>
    </source>
</reference>
<reference evidence="3" key="3">
    <citation type="submission" date="2015-06" db="UniProtKB">
        <authorList>
            <consortium name="EnsemblProtists"/>
        </authorList>
    </citation>
    <scope>IDENTIFICATION</scope>
</reference>
<evidence type="ECO:0000313" key="2">
    <source>
        <dbReference type="EMBL" id="EKX52173.1"/>
    </source>
</evidence>
<dbReference type="HOGENOM" id="CLU_938295_0_0_1"/>
<feature type="region of interest" description="Disordered" evidence="1">
    <location>
        <begin position="73"/>
        <end position="98"/>
    </location>
</feature>
<dbReference type="EMBL" id="JH992973">
    <property type="protein sequence ID" value="EKX52173.1"/>
    <property type="molecule type" value="Genomic_DNA"/>
</dbReference>
<keyword evidence="4" id="KW-1185">Reference proteome</keyword>
<dbReference type="EnsemblProtists" id="EKX52173">
    <property type="protein sequence ID" value="EKX52173"/>
    <property type="gene ID" value="GUITHDRAFT_150706"/>
</dbReference>
<dbReference type="AlphaFoldDB" id="L1JVP5"/>
<accession>L1JVP5</accession>
<dbReference type="Proteomes" id="UP000011087">
    <property type="component" value="Unassembled WGS sequence"/>
</dbReference>